<feature type="region of interest" description="Disordered" evidence="1">
    <location>
        <begin position="77"/>
        <end position="119"/>
    </location>
</feature>
<evidence type="ECO:0000259" key="2">
    <source>
        <dbReference type="Pfam" id="PF25545"/>
    </source>
</evidence>
<sequence length="296" mass="33148">MARSSANRLNADRVLSYSAVAIPGDRPRGIRKATSAPVRRSERLQQLRSRLAAGIPENFIPFEEGESSEKLPEIDPAQGATRKRKSHETQPPSNQAPEQARKRQRSAPVGVSPRETSYCGDPIDHWRKHDYCWPEQLFYPDPTMNHMFARKKSSSSLRRRAPGTESVTTITTQSDPILYQGPLYKQSLAENSVYMDDYDTVDGSEELFGSLFKAEQTVPEHSLFSDRLFKYTFRNMQDRNEARLTRDISLLIVPSPENLAAEHLAAGSGVDLTGLIESTNEPWSASIKITGPEAEA</sequence>
<gene>
    <name evidence="3" type="ORF">B0J12DRAFT_704532</name>
</gene>
<keyword evidence="4" id="KW-1185">Reference proteome</keyword>
<feature type="domain" description="DUF7924" evidence="2">
    <location>
        <begin position="229"/>
        <end position="293"/>
    </location>
</feature>
<evidence type="ECO:0000256" key="1">
    <source>
        <dbReference type="SAM" id="MobiDB-lite"/>
    </source>
</evidence>
<feature type="region of interest" description="Disordered" evidence="1">
    <location>
        <begin position="150"/>
        <end position="169"/>
    </location>
</feature>
<accession>A0ABQ8FUZ8</accession>
<comment type="caution">
    <text evidence="3">The sequence shown here is derived from an EMBL/GenBank/DDBJ whole genome shotgun (WGS) entry which is preliminary data.</text>
</comment>
<reference evidence="3 4" key="1">
    <citation type="journal article" date="2021" name="Nat. Commun.">
        <title>Genetic determinants of endophytism in the Arabidopsis root mycobiome.</title>
        <authorList>
            <person name="Mesny F."/>
            <person name="Miyauchi S."/>
            <person name="Thiergart T."/>
            <person name="Pickel B."/>
            <person name="Atanasova L."/>
            <person name="Karlsson M."/>
            <person name="Huettel B."/>
            <person name="Barry K.W."/>
            <person name="Haridas S."/>
            <person name="Chen C."/>
            <person name="Bauer D."/>
            <person name="Andreopoulos W."/>
            <person name="Pangilinan J."/>
            <person name="LaButti K."/>
            <person name="Riley R."/>
            <person name="Lipzen A."/>
            <person name="Clum A."/>
            <person name="Drula E."/>
            <person name="Henrissat B."/>
            <person name="Kohler A."/>
            <person name="Grigoriev I.V."/>
            <person name="Martin F.M."/>
            <person name="Hacquard S."/>
        </authorList>
    </citation>
    <scope>NUCLEOTIDE SEQUENCE [LARGE SCALE GENOMIC DNA]</scope>
    <source>
        <strain evidence="3 4">MPI-SDFR-AT-0080</strain>
    </source>
</reference>
<dbReference type="InterPro" id="IPR057684">
    <property type="entry name" value="DUF7924"/>
</dbReference>
<organism evidence="3 4">
    <name type="scientific">Macrophomina phaseolina</name>
    <dbReference type="NCBI Taxonomy" id="35725"/>
    <lineage>
        <taxon>Eukaryota</taxon>
        <taxon>Fungi</taxon>
        <taxon>Dikarya</taxon>
        <taxon>Ascomycota</taxon>
        <taxon>Pezizomycotina</taxon>
        <taxon>Dothideomycetes</taxon>
        <taxon>Dothideomycetes incertae sedis</taxon>
        <taxon>Botryosphaeriales</taxon>
        <taxon>Botryosphaeriaceae</taxon>
        <taxon>Macrophomina</taxon>
    </lineage>
</organism>
<dbReference type="Pfam" id="PF25545">
    <property type="entry name" value="DUF7924"/>
    <property type="match status" value="1"/>
</dbReference>
<feature type="compositionally biased region" description="Basic residues" evidence="1">
    <location>
        <begin position="150"/>
        <end position="161"/>
    </location>
</feature>
<dbReference type="Proteomes" id="UP000774617">
    <property type="component" value="Unassembled WGS sequence"/>
</dbReference>
<evidence type="ECO:0000313" key="3">
    <source>
        <dbReference type="EMBL" id="KAH7028421.1"/>
    </source>
</evidence>
<name>A0ABQ8FUZ8_9PEZI</name>
<proteinExistence type="predicted"/>
<dbReference type="EMBL" id="JAGTJR010000049">
    <property type="protein sequence ID" value="KAH7028421.1"/>
    <property type="molecule type" value="Genomic_DNA"/>
</dbReference>
<protein>
    <recommendedName>
        <fullName evidence="2">DUF7924 domain-containing protein</fullName>
    </recommendedName>
</protein>
<feature type="region of interest" description="Disordered" evidence="1">
    <location>
        <begin position="1"/>
        <end position="44"/>
    </location>
</feature>
<evidence type="ECO:0000313" key="4">
    <source>
        <dbReference type="Proteomes" id="UP000774617"/>
    </source>
</evidence>